<name>A0A6A7N708_9BURK</name>
<dbReference type="SUPFAM" id="SSF52799">
    <property type="entry name" value="(Phosphotyrosine protein) phosphatases II"/>
    <property type="match status" value="1"/>
</dbReference>
<dbReference type="EMBL" id="WHUG01000010">
    <property type="protein sequence ID" value="MQA40850.1"/>
    <property type="molecule type" value="Genomic_DNA"/>
</dbReference>
<reference evidence="2 3" key="1">
    <citation type="submission" date="2019-10" db="EMBL/GenBank/DDBJ databases">
        <title>Two novel species isolated from a subtropical stream in China.</title>
        <authorList>
            <person name="Lu H."/>
        </authorList>
    </citation>
    <scope>NUCLEOTIDE SEQUENCE [LARGE SCALE GENOMIC DNA]</scope>
    <source>
        <strain evidence="2 3">FT29W</strain>
    </source>
</reference>
<dbReference type="Pfam" id="PF04273">
    <property type="entry name" value="BLH_phosphatase"/>
    <property type="match status" value="1"/>
</dbReference>
<accession>A0A6A7N708</accession>
<evidence type="ECO:0000259" key="1">
    <source>
        <dbReference type="PROSITE" id="PS50206"/>
    </source>
</evidence>
<dbReference type="Proteomes" id="UP000440498">
    <property type="component" value="Unassembled WGS sequence"/>
</dbReference>
<dbReference type="GO" id="GO:0016787">
    <property type="term" value="F:hydrolase activity"/>
    <property type="evidence" value="ECO:0007669"/>
    <property type="project" value="InterPro"/>
</dbReference>
<protein>
    <submittedName>
        <fullName evidence="2">TIGR01244 family phosphatase</fullName>
    </submittedName>
</protein>
<keyword evidence="3" id="KW-1185">Reference proteome</keyword>
<dbReference type="InterPro" id="IPR005939">
    <property type="entry name" value="BLH_phosphatase-like"/>
</dbReference>
<dbReference type="RefSeq" id="WP_152840140.1">
    <property type="nucleotide sequence ID" value="NZ_WHUG01000010.1"/>
</dbReference>
<organism evidence="2 3">
    <name type="scientific">Rugamonas aquatica</name>
    <dbReference type="NCBI Taxonomy" id="2743357"/>
    <lineage>
        <taxon>Bacteria</taxon>
        <taxon>Pseudomonadati</taxon>
        <taxon>Pseudomonadota</taxon>
        <taxon>Betaproteobacteria</taxon>
        <taxon>Burkholderiales</taxon>
        <taxon>Oxalobacteraceae</taxon>
        <taxon>Telluria group</taxon>
        <taxon>Rugamonas</taxon>
    </lineage>
</organism>
<dbReference type="Gene3D" id="3.90.190.10">
    <property type="entry name" value="Protein tyrosine phosphatase superfamily"/>
    <property type="match status" value="1"/>
</dbReference>
<dbReference type="InterPro" id="IPR001763">
    <property type="entry name" value="Rhodanese-like_dom"/>
</dbReference>
<evidence type="ECO:0000313" key="2">
    <source>
        <dbReference type="EMBL" id="MQA40850.1"/>
    </source>
</evidence>
<sequence length="182" mass="19781">MKTFLFSVLAGIGIVLCLAGYFHLKNSPLAPVNQLTPDISVTEQIKQQAIGKLKERGFATIIDLRPDGEAVDQPTSTAMSVAAKANNIKFYYVPVPHGEIPQQSVAQLAEALRNAPKPILMYCRSGKRAVRTWSLVEASRAGGMDVNSIMAAVKQGGQSADDLEQDIMRRISERPSISGEKR</sequence>
<dbReference type="PROSITE" id="PS50206">
    <property type="entry name" value="RHODANESE_3"/>
    <property type="match status" value="1"/>
</dbReference>
<gene>
    <name evidence="2" type="ORF">GEV02_22180</name>
</gene>
<dbReference type="AlphaFoldDB" id="A0A6A7N708"/>
<dbReference type="NCBIfam" id="TIGR01244">
    <property type="entry name" value="TIGR01244 family sulfur transferase"/>
    <property type="match status" value="1"/>
</dbReference>
<proteinExistence type="predicted"/>
<evidence type="ECO:0000313" key="3">
    <source>
        <dbReference type="Proteomes" id="UP000440498"/>
    </source>
</evidence>
<feature type="domain" description="Rhodanese" evidence="1">
    <location>
        <begin position="93"/>
        <end position="161"/>
    </location>
</feature>
<comment type="caution">
    <text evidence="2">The sequence shown here is derived from an EMBL/GenBank/DDBJ whole genome shotgun (WGS) entry which is preliminary data.</text>
</comment>
<dbReference type="InterPro" id="IPR029021">
    <property type="entry name" value="Prot-tyrosine_phosphatase-like"/>
</dbReference>